<dbReference type="OrthoDB" id="350602at2"/>
<feature type="active site" description="Tele-phosphohistidine intermediate" evidence="5">
    <location>
        <position position="78"/>
    </location>
</feature>
<dbReference type="GO" id="GO:0016740">
    <property type="term" value="F:transferase activity"/>
    <property type="evidence" value="ECO:0007669"/>
    <property type="project" value="UniProtKB-KW"/>
</dbReference>
<dbReference type="InterPro" id="IPR036542">
    <property type="entry name" value="PTS_IIA_lac/cel_sf"/>
</dbReference>
<evidence type="ECO:0000256" key="3">
    <source>
        <dbReference type="ARBA" id="ARBA00022679"/>
    </source>
</evidence>
<gene>
    <name evidence="8" type="ORF">SAMN02746011_01396</name>
</gene>
<keyword evidence="1" id="KW-0813">Transport</keyword>
<dbReference type="AlphaFoldDB" id="A0A1T4MCT7"/>
<dbReference type="PROSITE" id="PS51095">
    <property type="entry name" value="PTS_EIIA_TYPE_3"/>
    <property type="match status" value="1"/>
</dbReference>
<comment type="cofactor">
    <cofactor evidence="6">
        <name>Mg(2+)</name>
        <dbReference type="ChEBI" id="CHEBI:18420"/>
    </cofactor>
    <text evidence="6">Binds 1 Mg(2+) ion per trimer.</text>
</comment>
<evidence type="ECO:0000256" key="6">
    <source>
        <dbReference type="PIRSR" id="PIRSR000699-2"/>
    </source>
</evidence>
<name>A0A1T4MCT7_9LACT</name>
<feature type="modified residue" description="Phosphohistidine; by HPr" evidence="7">
    <location>
        <position position="78"/>
    </location>
</feature>
<dbReference type="SUPFAM" id="SSF46973">
    <property type="entry name" value="Enzyme IIa from lactose specific PTS, IIa-lac"/>
    <property type="match status" value="1"/>
</dbReference>
<organism evidence="8 9">
    <name type="scientific">Globicatella sulfidifaciens DSM 15739</name>
    <dbReference type="NCBI Taxonomy" id="1121925"/>
    <lineage>
        <taxon>Bacteria</taxon>
        <taxon>Bacillati</taxon>
        <taxon>Bacillota</taxon>
        <taxon>Bacilli</taxon>
        <taxon>Lactobacillales</taxon>
        <taxon>Aerococcaceae</taxon>
        <taxon>Globicatella</taxon>
    </lineage>
</organism>
<keyword evidence="9" id="KW-1185">Reference proteome</keyword>
<evidence type="ECO:0000313" key="9">
    <source>
        <dbReference type="Proteomes" id="UP000189941"/>
    </source>
</evidence>
<dbReference type="PANTHER" id="PTHR34382:SF7">
    <property type="entry name" value="PTS SYSTEM N,N'-DIACETYLCHITOBIOSE-SPECIFIC EIIA COMPONENT"/>
    <property type="match status" value="1"/>
</dbReference>
<dbReference type="CDD" id="cd00215">
    <property type="entry name" value="PTS_IIA_lac"/>
    <property type="match status" value="1"/>
</dbReference>
<evidence type="ECO:0000256" key="4">
    <source>
        <dbReference type="ARBA" id="ARBA00022683"/>
    </source>
</evidence>
<accession>A0A1T4MCT7</accession>
<keyword evidence="6" id="KW-0460">Magnesium</keyword>
<keyword evidence="4" id="KW-0598">Phosphotransferase system</keyword>
<keyword evidence="3" id="KW-0808">Transferase</keyword>
<evidence type="ECO:0000313" key="8">
    <source>
        <dbReference type="EMBL" id="SJZ64686.1"/>
    </source>
</evidence>
<proteinExistence type="predicted"/>
<keyword evidence="6" id="KW-0479">Metal-binding</keyword>
<evidence type="ECO:0000256" key="2">
    <source>
        <dbReference type="ARBA" id="ARBA00022597"/>
    </source>
</evidence>
<feature type="binding site" evidence="6">
    <location>
        <position position="81"/>
    </location>
    <ligand>
        <name>Mg(2+)</name>
        <dbReference type="ChEBI" id="CHEBI:18420"/>
        <note>ligand shared between all trimeric partners</note>
    </ligand>
</feature>
<evidence type="ECO:0000256" key="1">
    <source>
        <dbReference type="ARBA" id="ARBA00022448"/>
    </source>
</evidence>
<dbReference type="Pfam" id="PF02255">
    <property type="entry name" value="PTS_IIA"/>
    <property type="match status" value="1"/>
</dbReference>
<dbReference type="PANTHER" id="PTHR34382">
    <property type="entry name" value="PTS SYSTEM N,N'-DIACETYLCHITOBIOSE-SPECIFIC EIIA COMPONENT"/>
    <property type="match status" value="1"/>
</dbReference>
<dbReference type="GO" id="GO:0046872">
    <property type="term" value="F:metal ion binding"/>
    <property type="evidence" value="ECO:0007669"/>
    <property type="project" value="UniProtKB-KW"/>
</dbReference>
<reference evidence="9" key="1">
    <citation type="submission" date="2017-02" db="EMBL/GenBank/DDBJ databases">
        <authorList>
            <person name="Varghese N."/>
            <person name="Submissions S."/>
        </authorList>
    </citation>
    <scope>NUCLEOTIDE SEQUENCE [LARGE SCALE GENOMIC DNA]</scope>
    <source>
        <strain evidence="9">DSM 15739</strain>
    </source>
</reference>
<dbReference type="Gene3D" id="1.20.58.80">
    <property type="entry name" value="Phosphotransferase system, lactose/cellobiose-type IIA subunit"/>
    <property type="match status" value="1"/>
</dbReference>
<dbReference type="PIRSF" id="PIRSF000699">
    <property type="entry name" value="PTS_IILac_III"/>
    <property type="match status" value="1"/>
</dbReference>
<sequence>MAEPKNLEQVMGLIMHGGDAKGKAVEAIRAAKAGRFEEAKTLIVEANTALNTAHKSQTALLTQEASGDNVELSLLLIHGQDHLMTALTFIDVAKEIIELHEKIDRLTEDE</sequence>
<keyword evidence="2" id="KW-0762">Sugar transport</keyword>
<protein>
    <submittedName>
        <fullName evidence="8">PTS system, cellobiose-specific IIA component</fullName>
    </submittedName>
</protein>
<dbReference type="RefSeq" id="WP_078756131.1">
    <property type="nucleotide sequence ID" value="NZ_FUWO01000011.1"/>
</dbReference>
<dbReference type="EMBL" id="FUWO01000011">
    <property type="protein sequence ID" value="SJZ64686.1"/>
    <property type="molecule type" value="Genomic_DNA"/>
</dbReference>
<dbReference type="GO" id="GO:0009401">
    <property type="term" value="P:phosphoenolpyruvate-dependent sugar phosphotransferase system"/>
    <property type="evidence" value="ECO:0007669"/>
    <property type="project" value="UniProtKB-KW"/>
</dbReference>
<evidence type="ECO:0000256" key="5">
    <source>
        <dbReference type="PIRSR" id="PIRSR000699-1"/>
    </source>
</evidence>
<dbReference type="STRING" id="1121925.SAMN02746011_01396"/>
<evidence type="ECO:0000256" key="7">
    <source>
        <dbReference type="PROSITE-ProRule" id="PRU00418"/>
    </source>
</evidence>
<dbReference type="Proteomes" id="UP000189941">
    <property type="component" value="Unassembled WGS sequence"/>
</dbReference>
<dbReference type="InterPro" id="IPR003188">
    <property type="entry name" value="PTS_IIA_lac/cel"/>
</dbReference>